<dbReference type="Pfam" id="PF13490">
    <property type="entry name" value="zf-HC2"/>
    <property type="match status" value="1"/>
</dbReference>
<dbReference type="RefSeq" id="WP_221875759.1">
    <property type="nucleotide sequence ID" value="NZ_JACWFH010000038.1"/>
</dbReference>
<feature type="domain" description="Putative zinc-finger" evidence="2">
    <location>
        <begin position="6"/>
        <end position="37"/>
    </location>
</feature>
<reference evidence="3 4" key="1">
    <citation type="submission" date="2020-07" db="EMBL/GenBank/DDBJ databases">
        <title>Fungal Genomes of the International Space Station.</title>
        <authorList>
            <person name="Seuylemezian A."/>
            <person name="Singh N.K."/>
            <person name="Wood J."/>
            <person name="Venkateswaran K."/>
        </authorList>
    </citation>
    <scope>NUCLEOTIDE SEQUENCE [LARGE SCALE GENOMIC DNA]</scope>
    <source>
        <strain evidence="3 4">PL-B2</strain>
    </source>
</reference>
<keyword evidence="1" id="KW-0812">Transmembrane</keyword>
<accession>A0ABS7KBS0</accession>
<keyword evidence="1" id="KW-1133">Transmembrane helix</keyword>
<evidence type="ECO:0000313" key="4">
    <source>
        <dbReference type="Proteomes" id="UP000769780"/>
    </source>
</evidence>
<proteinExistence type="predicted"/>
<organism evidence="3 4">
    <name type="scientific">Mesobacillus maritimus</name>
    <dbReference type="NCBI Taxonomy" id="1643336"/>
    <lineage>
        <taxon>Bacteria</taxon>
        <taxon>Bacillati</taxon>
        <taxon>Bacillota</taxon>
        <taxon>Bacilli</taxon>
        <taxon>Bacillales</taxon>
        <taxon>Bacillaceae</taxon>
        <taxon>Mesobacillus</taxon>
    </lineage>
</organism>
<dbReference type="Proteomes" id="UP000769780">
    <property type="component" value="Unassembled WGS sequence"/>
</dbReference>
<dbReference type="EMBL" id="JACWFH010000038">
    <property type="protein sequence ID" value="MBY0099540.1"/>
    <property type="molecule type" value="Genomic_DNA"/>
</dbReference>
<evidence type="ECO:0000256" key="1">
    <source>
        <dbReference type="SAM" id="Phobius"/>
    </source>
</evidence>
<evidence type="ECO:0000313" key="3">
    <source>
        <dbReference type="EMBL" id="MBY0099540.1"/>
    </source>
</evidence>
<keyword evidence="1" id="KW-0472">Membrane</keyword>
<dbReference type="InterPro" id="IPR027383">
    <property type="entry name" value="Znf_put"/>
</dbReference>
<gene>
    <name evidence="3" type="ORF">H0185_22575</name>
</gene>
<comment type="caution">
    <text evidence="3">The sequence shown here is derived from an EMBL/GenBank/DDBJ whole genome shotgun (WGS) entry which is preliminary data.</text>
</comment>
<keyword evidence="4" id="KW-1185">Reference proteome</keyword>
<protein>
    <submittedName>
        <fullName evidence="3">Anti-sigma factor</fullName>
    </submittedName>
</protein>
<name>A0ABS7KBS0_9BACI</name>
<evidence type="ECO:0000259" key="2">
    <source>
        <dbReference type="Pfam" id="PF13490"/>
    </source>
</evidence>
<feature type="transmembrane region" description="Helical" evidence="1">
    <location>
        <begin position="89"/>
        <end position="108"/>
    </location>
</feature>
<sequence>MSCPEKYIAYMHEFLDEDISNENEQELREHLRTCPSCEQHFKELKKAIAFVQSTAHIKAPDDFTSGIMANLPKEDKRIEVSRWLKHHPLLAAASLFIVLMAGSLFTSWNQDEQFSFSKQPNLVVENNTVIVPEGEVVTGDIVVRNGKVQIEGEVQGDVTVINGEKYLASAGHVTGEIREVDALFEWIWYHIKTTVTKTLNLDDEQEQSLQY</sequence>